<dbReference type="AlphaFoldDB" id="A0A6M3JDI4"/>
<evidence type="ECO:0000313" key="1">
    <source>
        <dbReference type="EMBL" id="QJA68104.1"/>
    </source>
</evidence>
<sequence length="150" mass="17111">MVKTRTAKTKGNQLEYSVADSLRPKYPDVIVTKQLGFVAQYDVGIPSILMYIECKRHKGFSWNELKKYYQKLESRTPTEGIDVLVFQANHQPVLVMYRDIITQEITVTEFEVFFDCKFIKHSGKTNPLSIKKSKDSAGGLVTSFPPAEEV</sequence>
<name>A0A6M3JDI4_9ZZZZ</name>
<reference evidence="1" key="1">
    <citation type="submission" date="2020-03" db="EMBL/GenBank/DDBJ databases">
        <title>The deep terrestrial virosphere.</title>
        <authorList>
            <person name="Holmfeldt K."/>
            <person name="Nilsson E."/>
            <person name="Simone D."/>
            <person name="Lopez-Fernandez M."/>
            <person name="Wu X."/>
            <person name="de Brujin I."/>
            <person name="Lundin D."/>
            <person name="Andersson A."/>
            <person name="Bertilsson S."/>
            <person name="Dopson M."/>
        </authorList>
    </citation>
    <scope>NUCLEOTIDE SEQUENCE</scope>
    <source>
        <strain evidence="1">MM415A08542</strain>
    </source>
</reference>
<accession>A0A6M3JDI4</accession>
<protein>
    <recommendedName>
        <fullName evidence="2">Holliday junction resolvase</fullName>
    </recommendedName>
</protein>
<organism evidence="1">
    <name type="scientific">viral metagenome</name>
    <dbReference type="NCBI Taxonomy" id="1070528"/>
    <lineage>
        <taxon>unclassified sequences</taxon>
        <taxon>metagenomes</taxon>
        <taxon>organismal metagenomes</taxon>
    </lineage>
</organism>
<proteinExistence type="predicted"/>
<dbReference type="EMBL" id="MT141586">
    <property type="protein sequence ID" value="QJA68104.1"/>
    <property type="molecule type" value="Genomic_DNA"/>
</dbReference>
<gene>
    <name evidence="1" type="ORF">MM415A08542_0009</name>
</gene>
<evidence type="ECO:0008006" key="2">
    <source>
        <dbReference type="Google" id="ProtNLM"/>
    </source>
</evidence>